<dbReference type="GO" id="GO:0004113">
    <property type="term" value="F:2',3'-cyclic-nucleotide 3'-phosphodiesterase activity"/>
    <property type="evidence" value="ECO:0007669"/>
    <property type="project" value="InterPro"/>
</dbReference>
<keyword evidence="3" id="KW-0436">Ligase</keyword>
<accession>A0A484HBY4</accession>
<dbReference type="InterPro" id="IPR014051">
    <property type="entry name" value="Phosphoesterase_HXTX"/>
</dbReference>
<dbReference type="InterPro" id="IPR009097">
    <property type="entry name" value="Cyclic_Pdiesterase"/>
</dbReference>
<evidence type="ECO:0000259" key="2">
    <source>
        <dbReference type="Pfam" id="PF02834"/>
    </source>
</evidence>
<feature type="domain" description="Phosphoesterase HXTX" evidence="2">
    <location>
        <begin position="97"/>
        <end position="170"/>
    </location>
</feature>
<dbReference type="Gene3D" id="3.90.1140.10">
    <property type="entry name" value="Cyclic phosphodiesterase"/>
    <property type="match status" value="1"/>
</dbReference>
<dbReference type="GO" id="GO:0008664">
    <property type="term" value="F:RNA 2',3'-cyclic 3'-phosphodiesterase activity"/>
    <property type="evidence" value="ECO:0007669"/>
    <property type="project" value="InterPro"/>
</dbReference>
<dbReference type="NCBIfam" id="TIGR02258">
    <property type="entry name" value="2_5_ligase"/>
    <property type="match status" value="1"/>
</dbReference>
<dbReference type="GO" id="GO:0016874">
    <property type="term" value="F:ligase activity"/>
    <property type="evidence" value="ECO:0007669"/>
    <property type="project" value="UniProtKB-KW"/>
</dbReference>
<name>A0A484HBY4_9ZZZZ</name>
<keyword evidence="1" id="KW-0378">Hydrolase</keyword>
<proteinExistence type="inferred from homology"/>
<dbReference type="SUPFAM" id="SSF55144">
    <property type="entry name" value="LigT-like"/>
    <property type="match status" value="1"/>
</dbReference>
<dbReference type="HAMAP" id="MF_01940">
    <property type="entry name" value="RNA_CPDase"/>
    <property type="match status" value="1"/>
</dbReference>
<protein>
    <submittedName>
        <fullName evidence="3">2'-5' RNA ligase</fullName>
    </submittedName>
</protein>
<dbReference type="EMBL" id="LR026963">
    <property type="protein sequence ID" value="VBB69668.1"/>
    <property type="molecule type" value="Genomic_DNA"/>
</dbReference>
<dbReference type="AlphaFoldDB" id="A0A484HBY4"/>
<reference evidence="3" key="1">
    <citation type="submission" date="2018-10" db="EMBL/GenBank/DDBJ databases">
        <authorList>
            <person name="Gruber-Vodicka H."/>
            <person name="Jaeckle O."/>
        </authorList>
    </citation>
    <scope>NUCLEOTIDE SEQUENCE</scope>
</reference>
<sequence length="188" mass="20711">MIRLFVGLALPRSICDQLHALAIGIPGARWLEPQAYHITLRFIGNVGEDVAEDIHTALAAIQAAPFTVEVTGTGAFSQGHRIHSLWAGLRRTPLLLSLRDKVERAVVQASHVAVHGNRRYAPHITLARLKGTPTARVRHFLAASNLFHAGPFQVDRFILFVSHFSRYGVSYELVADYPLIALSHKGAQ</sequence>
<evidence type="ECO:0000256" key="1">
    <source>
        <dbReference type="ARBA" id="ARBA00022801"/>
    </source>
</evidence>
<dbReference type="InterPro" id="IPR004175">
    <property type="entry name" value="RNA_CPDase"/>
</dbReference>
<dbReference type="PANTHER" id="PTHR35561:SF1">
    <property type="entry name" value="RNA 2',3'-CYCLIC PHOSPHODIESTERASE"/>
    <property type="match status" value="1"/>
</dbReference>
<organism evidence="3">
    <name type="scientific">invertebrate metagenome</name>
    <dbReference type="NCBI Taxonomy" id="1711999"/>
    <lineage>
        <taxon>unclassified sequences</taxon>
        <taxon>metagenomes</taxon>
        <taxon>organismal metagenomes</taxon>
    </lineage>
</organism>
<dbReference type="Pfam" id="PF02834">
    <property type="entry name" value="LigT_PEase"/>
    <property type="match status" value="2"/>
</dbReference>
<evidence type="ECO:0000313" key="3">
    <source>
        <dbReference type="EMBL" id="VBB69668.1"/>
    </source>
</evidence>
<feature type="domain" description="Phosphoesterase HXTX" evidence="2">
    <location>
        <begin position="9"/>
        <end position="86"/>
    </location>
</feature>
<dbReference type="PANTHER" id="PTHR35561">
    <property type="entry name" value="RNA 2',3'-CYCLIC PHOSPHODIESTERASE"/>
    <property type="match status" value="1"/>
</dbReference>
<gene>
    <name evidence="3" type="ORF">RIEGSTA812A_PEG_1141</name>
</gene>